<evidence type="ECO:0000313" key="5">
    <source>
        <dbReference type="Proteomes" id="UP001586593"/>
    </source>
</evidence>
<organism evidence="4 5">
    <name type="scientific">Phialemonium thermophilum</name>
    <dbReference type="NCBI Taxonomy" id="223376"/>
    <lineage>
        <taxon>Eukaryota</taxon>
        <taxon>Fungi</taxon>
        <taxon>Dikarya</taxon>
        <taxon>Ascomycota</taxon>
        <taxon>Pezizomycotina</taxon>
        <taxon>Sordariomycetes</taxon>
        <taxon>Sordariomycetidae</taxon>
        <taxon>Cephalothecales</taxon>
        <taxon>Cephalothecaceae</taxon>
        <taxon>Phialemonium</taxon>
    </lineage>
</organism>
<dbReference type="InterPro" id="IPR036291">
    <property type="entry name" value="NAD(P)-bd_dom_sf"/>
</dbReference>
<dbReference type="InterPro" id="IPR002347">
    <property type="entry name" value="SDR_fam"/>
</dbReference>
<evidence type="ECO:0008006" key="6">
    <source>
        <dbReference type="Google" id="ProtNLM"/>
    </source>
</evidence>
<comment type="caution">
    <text evidence="4">The sequence shown here is derived from an EMBL/GenBank/DDBJ whole genome shotgun (WGS) entry which is preliminary data.</text>
</comment>
<keyword evidence="2" id="KW-0560">Oxidoreductase</keyword>
<evidence type="ECO:0000313" key="4">
    <source>
        <dbReference type="EMBL" id="KAL1845432.1"/>
    </source>
</evidence>
<dbReference type="Gene3D" id="3.40.50.720">
    <property type="entry name" value="NAD(P)-binding Rossmann-like Domain"/>
    <property type="match status" value="1"/>
</dbReference>
<evidence type="ECO:0000256" key="2">
    <source>
        <dbReference type="ARBA" id="ARBA00023002"/>
    </source>
</evidence>
<reference evidence="4 5" key="1">
    <citation type="journal article" date="2024" name="Commun. Biol.">
        <title>Comparative genomic analysis of thermophilic fungi reveals convergent evolutionary adaptations and gene losses.</title>
        <authorList>
            <person name="Steindorff A.S."/>
            <person name="Aguilar-Pontes M.V."/>
            <person name="Robinson A.J."/>
            <person name="Andreopoulos B."/>
            <person name="LaButti K."/>
            <person name="Kuo A."/>
            <person name="Mondo S."/>
            <person name="Riley R."/>
            <person name="Otillar R."/>
            <person name="Haridas S."/>
            <person name="Lipzen A."/>
            <person name="Grimwood J."/>
            <person name="Schmutz J."/>
            <person name="Clum A."/>
            <person name="Reid I.D."/>
            <person name="Moisan M.C."/>
            <person name="Butler G."/>
            <person name="Nguyen T.T.M."/>
            <person name="Dewar K."/>
            <person name="Conant G."/>
            <person name="Drula E."/>
            <person name="Henrissat B."/>
            <person name="Hansel C."/>
            <person name="Singer S."/>
            <person name="Hutchinson M.I."/>
            <person name="de Vries R.P."/>
            <person name="Natvig D.O."/>
            <person name="Powell A.J."/>
            <person name="Tsang A."/>
            <person name="Grigoriev I.V."/>
        </authorList>
    </citation>
    <scope>NUCLEOTIDE SEQUENCE [LARGE SCALE GENOMIC DNA]</scope>
    <source>
        <strain evidence="4 5">ATCC 24622</strain>
    </source>
</reference>
<dbReference type="PRINTS" id="PR00080">
    <property type="entry name" value="SDRFAMILY"/>
</dbReference>
<keyword evidence="5" id="KW-1185">Reference proteome</keyword>
<dbReference type="PANTHER" id="PTHR24320:SF283">
    <property type="entry name" value="RETINOL DEHYDROGENASE 11"/>
    <property type="match status" value="1"/>
</dbReference>
<dbReference type="Pfam" id="PF00106">
    <property type="entry name" value="adh_short"/>
    <property type="match status" value="1"/>
</dbReference>
<evidence type="ECO:0000256" key="1">
    <source>
        <dbReference type="ARBA" id="ARBA00006484"/>
    </source>
</evidence>
<dbReference type="PRINTS" id="PR00081">
    <property type="entry name" value="GDHRDH"/>
</dbReference>
<evidence type="ECO:0000256" key="3">
    <source>
        <dbReference type="RuleBase" id="RU000363"/>
    </source>
</evidence>
<comment type="similarity">
    <text evidence="1 3">Belongs to the short-chain dehydrogenases/reductases (SDR) family.</text>
</comment>
<name>A0ABR3VUQ5_9PEZI</name>
<gene>
    <name evidence="4" type="ORF">VTK73DRAFT_563</name>
</gene>
<protein>
    <recommendedName>
        <fullName evidence="6">NAD(P)-binding protein</fullName>
    </recommendedName>
</protein>
<dbReference type="Proteomes" id="UP001586593">
    <property type="component" value="Unassembled WGS sequence"/>
</dbReference>
<proteinExistence type="inferred from homology"/>
<sequence>MSQFGHDTTAEEIVDTYAAQVKGRTFLVTGPSANSIGAYAATSLARKAPKHIVLVGRTRAKVDPVIQQIAAIDPAVQTTYVHCELSDLDSVRAAARQIIEDARIPPIDVFINNAGVMALKEYTTDKAGNEMQLSCNHIGHFLLTNLLLRAKAADHPRIVNVSSLGHRISPVRLDDPNWARDGGKSYDKWTAYGQSKTANILFSAGLNKRLASRGGHAYGVHPGSIWETDLGRHLDNFNADEIDEVTLRNTGEHFVLDERKSTSQGAASLLYAGLAPELEQQPLVYINDCHPQETHAYASDEEAADKLWAWTEERVGEKFF</sequence>
<dbReference type="SUPFAM" id="SSF51735">
    <property type="entry name" value="NAD(P)-binding Rossmann-fold domains"/>
    <property type="match status" value="1"/>
</dbReference>
<accession>A0ABR3VUQ5</accession>
<dbReference type="PANTHER" id="PTHR24320">
    <property type="entry name" value="RETINOL DEHYDROGENASE"/>
    <property type="match status" value="1"/>
</dbReference>
<dbReference type="EMBL" id="JAZHXJ010001106">
    <property type="protein sequence ID" value="KAL1845432.1"/>
    <property type="molecule type" value="Genomic_DNA"/>
</dbReference>